<dbReference type="PANTHER" id="PTHR43308">
    <property type="entry name" value="OUTER MEMBRANE PROTEIN ALPHA-RELATED"/>
    <property type="match status" value="1"/>
</dbReference>
<dbReference type="Proteomes" id="UP000286734">
    <property type="component" value="Unassembled WGS sequence"/>
</dbReference>
<evidence type="ECO:0000256" key="1">
    <source>
        <dbReference type="SAM" id="Coils"/>
    </source>
</evidence>
<feature type="coiled-coil region" evidence="1">
    <location>
        <begin position="224"/>
        <end position="258"/>
    </location>
</feature>
<organism evidence="3 4">
    <name type="scientific">Thermus scotoductus</name>
    <dbReference type="NCBI Taxonomy" id="37636"/>
    <lineage>
        <taxon>Bacteria</taxon>
        <taxon>Thermotogati</taxon>
        <taxon>Deinococcota</taxon>
        <taxon>Deinococci</taxon>
        <taxon>Thermales</taxon>
        <taxon>Thermaceae</taxon>
        <taxon>Thermus</taxon>
    </lineage>
</organism>
<dbReference type="PANTHER" id="PTHR43308:SF1">
    <property type="entry name" value="OUTER MEMBRANE PROTEIN ALPHA"/>
    <property type="match status" value="1"/>
</dbReference>
<keyword evidence="1" id="KW-0175">Coiled coil</keyword>
<evidence type="ECO:0000313" key="4">
    <source>
        <dbReference type="Proteomes" id="UP000286734"/>
    </source>
</evidence>
<feature type="domain" description="SLH" evidence="2">
    <location>
        <begin position="7"/>
        <end position="70"/>
    </location>
</feature>
<dbReference type="RefSeq" id="WP_126200489.1">
    <property type="nucleotide sequence ID" value="NZ_PELP01000222.1"/>
</dbReference>
<dbReference type="Gene3D" id="1.10.287.1490">
    <property type="match status" value="1"/>
</dbReference>
<dbReference type="EMBL" id="PELP01000222">
    <property type="protein sequence ID" value="RTH03680.1"/>
    <property type="molecule type" value="Genomic_DNA"/>
</dbReference>
<feature type="coiled-coil region" evidence="1">
    <location>
        <begin position="107"/>
        <end position="191"/>
    </location>
</feature>
<protein>
    <recommendedName>
        <fullName evidence="2">SLH domain-containing protein</fullName>
    </recommendedName>
</protein>
<gene>
    <name evidence="3" type="ORF">CSW47_08280</name>
</gene>
<reference evidence="3 4" key="1">
    <citation type="journal article" date="2019" name="Extremophiles">
        <title>Biogeography of thermophiles and predominance of Thermus scotoductus in domestic water heaters.</title>
        <authorList>
            <person name="Wilpiszeski R.L."/>
            <person name="Zhang Z."/>
            <person name="House C.H."/>
        </authorList>
    </citation>
    <scope>NUCLEOTIDE SEQUENCE [LARGE SCALE GENOMIC DNA]</scope>
    <source>
        <strain evidence="3 4">34_S34</strain>
    </source>
</reference>
<dbReference type="InterPro" id="IPR051465">
    <property type="entry name" value="Cell_Envelope_Struct_Comp"/>
</dbReference>
<dbReference type="InterPro" id="IPR001119">
    <property type="entry name" value="SLH_dom"/>
</dbReference>
<accession>A0A430R8B3</accession>
<sequence>MVRWVALLVLVSLGMAQGWSEEAAKQLVQEGILYGYPDGTLRLNADITRGEMAAMLWRLILQYRLKDLRELTQEDVEKLKGLVQAVELLRKEALASQEAVGGLADSFKGLQAKLASLEAELSALAGKGVEGSQEALRQLQEVSARLSDLEGLVYKSLKDYREELNTLGEALRNVDARLRDFGETLKTAREEDRRVLEEKWAGVNASLTQLSGKLASVEALGAKVGELERKVSLFTDRLDSVEAQVRALREDLSRLRGEVPKVRYPKAFGLGVYLTGLDSGFAIVEYTLRSGLSLRILGALGNPGPYVSAGVGYRFEGEGVGYRLGLGVGRGFYGPGFNYGEGSFGLKADLIGGLSLAVEGVQSYPFGSGPIVSRFGLGVVYQW</sequence>
<dbReference type="Pfam" id="PF00395">
    <property type="entry name" value="SLH"/>
    <property type="match status" value="1"/>
</dbReference>
<comment type="caution">
    <text evidence="3">The sequence shown here is derived from an EMBL/GenBank/DDBJ whole genome shotgun (WGS) entry which is preliminary data.</text>
</comment>
<evidence type="ECO:0000259" key="2">
    <source>
        <dbReference type="PROSITE" id="PS51272"/>
    </source>
</evidence>
<evidence type="ECO:0000313" key="3">
    <source>
        <dbReference type="EMBL" id="RTH03680.1"/>
    </source>
</evidence>
<proteinExistence type="predicted"/>
<dbReference type="AlphaFoldDB" id="A0A430R8B3"/>
<name>A0A430R8B3_THESC</name>
<dbReference type="PROSITE" id="PS51272">
    <property type="entry name" value="SLH"/>
    <property type="match status" value="1"/>
</dbReference>